<dbReference type="GO" id="GO:0004722">
    <property type="term" value="F:protein serine/threonine phosphatase activity"/>
    <property type="evidence" value="ECO:0007669"/>
    <property type="project" value="UniProtKB-EC"/>
</dbReference>
<dbReference type="InterPro" id="IPR039123">
    <property type="entry name" value="PPTC7"/>
</dbReference>
<dbReference type="EC" id="3.1.3.16" evidence="1"/>
<dbReference type="AlphaFoldDB" id="A0A3L6L0J6"/>
<comment type="caution">
    <text evidence="3">The sequence shown here is derived from an EMBL/GenBank/DDBJ whole genome shotgun (WGS) entry which is preliminary data.</text>
</comment>
<dbReference type="PROSITE" id="PS51746">
    <property type="entry name" value="PPM_2"/>
    <property type="match status" value="1"/>
</dbReference>
<comment type="catalytic activity">
    <reaction evidence="1">
        <text>O-phospho-L-seryl-[protein] + H2O = L-seryl-[protein] + phosphate</text>
        <dbReference type="Rhea" id="RHEA:20629"/>
        <dbReference type="Rhea" id="RHEA-COMP:9863"/>
        <dbReference type="Rhea" id="RHEA-COMP:11604"/>
        <dbReference type="ChEBI" id="CHEBI:15377"/>
        <dbReference type="ChEBI" id="CHEBI:29999"/>
        <dbReference type="ChEBI" id="CHEBI:43474"/>
        <dbReference type="ChEBI" id="CHEBI:83421"/>
        <dbReference type="EC" id="3.1.3.16"/>
    </reaction>
</comment>
<organism evidence="3 4">
    <name type="scientific">Trypanosoma brucei equiperdum</name>
    <dbReference type="NCBI Taxonomy" id="630700"/>
    <lineage>
        <taxon>Eukaryota</taxon>
        <taxon>Discoba</taxon>
        <taxon>Euglenozoa</taxon>
        <taxon>Kinetoplastea</taxon>
        <taxon>Metakinetoplastina</taxon>
        <taxon>Trypanosomatida</taxon>
        <taxon>Trypanosomatidae</taxon>
        <taxon>Trypanosoma</taxon>
    </lineage>
</organism>
<proteinExistence type="inferred from homology"/>
<gene>
    <name evidence="3" type="ORF">DPX39_110024000</name>
</gene>
<comment type="catalytic activity">
    <reaction evidence="1">
        <text>O-phospho-L-threonyl-[protein] + H2O = L-threonyl-[protein] + phosphate</text>
        <dbReference type="Rhea" id="RHEA:47004"/>
        <dbReference type="Rhea" id="RHEA-COMP:11060"/>
        <dbReference type="Rhea" id="RHEA-COMP:11605"/>
        <dbReference type="ChEBI" id="CHEBI:15377"/>
        <dbReference type="ChEBI" id="CHEBI:30013"/>
        <dbReference type="ChEBI" id="CHEBI:43474"/>
        <dbReference type="ChEBI" id="CHEBI:61977"/>
        <dbReference type="EC" id="3.1.3.16"/>
    </reaction>
</comment>
<dbReference type="Proteomes" id="UP000266743">
    <property type="component" value="Chromosome 11"/>
</dbReference>
<dbReference type="PANTHER" id="PTHR12320">
    <property type="entry name" value="PROTEIN PHOSPHATASE 2C"/>
    <property type="match status" value="1"/>
</dbReference>
<protein>
    <recommendedName>
        <fullName evidence="1">Protein phosphatase</fullName>
        <ecNumber evidence="1">3.1.3.16</ecNumber>
    </recommendedName>
</protein>
<keyword evidence="1" id="KW-0904">Protein phosphatase</keyword>
<dbReference type="InterPro" id="IPR001932">
    <property type="entry name" value="PPM-type_phosphatase-like_dom"/>
</dbReference>
<evidence type="ECO:0000256" key="1">
    <source>
        <dbReference type="RuleBase" id="RU366020"/>
    </source>
</evidence>
<keyword evidence="1" id="KW-0460">Magnesium</keyword>
<evidence type="ECO:0000313" key="3">
    <source>
        <dbReference type="EMBL" id="RHW68050.1"/>
    </source>
</evidence>
<dbReference type="Gene3D" id="3.60.40.10">
    <property type="entry name" value="PPM-type phosphatase domain"/>
    <property type="match status" value="1"/>
</dbReference>
<dbReference type="PANTHER" id="PTHR12320:SF60">
    <property type="entry name" value="PROTEIN PHOSPHATASE 2C 26-RELATED"/>
    <property type="match status" value="1"/>
</dbReference>
<keyword evidence="1" id="KW-0378">Hydrolase</keyword>
<dbReference type="EMBL" id="QSBY01000011">
    <property type="protein sequence ID" value="RHW68050.1"/>
    <property type="molecule type" value="Genomic_DNA"/>
</dbReference>
<keyword evidence="1" id="KW-0479">Metal-binding</keyword>
<evidence type="ECO:0000259" key="2">
    <source>
        <dbReference type="PROSITE" id="PS51746"/>
    </source>
</evidence>
<comment type="cofactor">
    <cofactor evidence="1">
        <name>Mn(2+)</name>
        <dbReference type="ChEBI" id="CHEBI:29035"/>
    </cofactor>
</comment>
<keyword evidence="1" id="KW-0464">Manganese</keyword>
<accession>A0A3L6L0J6</accession>
<feature type="domain" description="PPM-type phosphatase" evidence="2">
    <location>
        <begin position="23"/>
        <end position="307"/>
    </location>
</feature>
<dbReference type="InterPro" id="IPR036457">
    <property type="entry name" value="PPM-type-like_dom_sf"/>
</dbReference>
<name>A0A3L6L0J6_9TRYP</name>
<dbReference type="SUPFAM" id="SSF81606">
    <property type="entry name" value="PP2C-like"/>
    <property type="match status" value="1"/>
</dbReference>
<dbReference type="GO" id="GO:0046872">
    <property type="term" value="F:metal ion binding"/>
    <property type="evidence" value="ECO:0007669"/>
    <property type="project" value="UniProtKB-UniRule"/>
</dbReference>
<sequence length="334" mass="36519">MHVVKLLLRHNVGGRSLAFDLRAVNLVSHPKRSTCGGEDAFLSMSEVQCVFDGVSWWKEYAGVDSGLYSAALAKFMYSFVEDDALGSLPLSSCELLQRAYDACLSDEIHGTSTALVATLQRPCCAADASCSVSAKFSNCMLDVCSIGDCTSMIIRDGRIVFVSDEQMHSFDYSFQLGQGSADIPVHSLQYRVVVRPGDVLLLGSDGIFDNVFKHDIAELVWKFVGPVCGRYALDFDRPSQYDVATKIIPPDDVLRALSAGVDEVVRVASANARDVKCNTPYSNKAIENGANYRGGRLDDMTLLGSIIDEKFDLDRSVQLAESGVLLPTPYRDWP</sequence>
<evidence type="ECO:0000313" key="4">
    <source>
        <dbReference type="Proteomes" id="UP000266743"/>
    </source>
</evidence>
<reference evidence="3 4" key="1">
    <citation type="submission" date="2018-09" db="EMBL/GenBank/DDBJ databases">
        <title>whole genome sequence of T. equiperdum IVM-t1 strain.</title>
        <authorList>
            <person name="Suganuma K."/>
        </authorList>
    </citation>
    <scope>NUCLEOTIDE SEQUENCE [LARGE SCALE GENOMIC DNA]</scope>
    <source>
        <strain evidence="3 4">IVM-t1</strain>
    </source>
</reference>
<comment type="cofactor">
    <cofactor evidence="1">
        <name>Mg(2+)</name>
        <dbReference type="ChEBI" id="CHEBI:18420"/>
    </cofactor>
</comment>
<comment type="similarity">
    <text evidence="1">Belongs to the PP2C family.</text>
</comment>